<reference evidence="1 2" key="1">
    <citation type="journal article" date="2024" name="G3 (Bethesda)">
        <title>Genome assembly of Hibiscus sabdariffa L. provides insights into metabolisms of medicinal natural products.</title>
        <authorList>
            <person name="Kim T."/>
        </authorList>
    </citation>
    <scope>NUCLEOTIDE SEQUENCE [LARGE SCALE GENOMIC DNA]</scope>
    <source>
        <strain evidence="1">TK-2024</strain>
        <tissue evidence="1">Old leaves</tissue>
    </source>
</reference>
<dbReference type="EMBL" id="JBBPBN010000030">
    <property type="protein sequence ID" value="KAK9004609.1"/>
    <property type="molecule type" value="Genomic_DNA"/>
</dbReference>
<evidence type="ECO:0000313" key="2">
    <source>
        <dbReference type="Proteomes" id="UP001396334"/>
    </source>
</evidence>
<evidence type="ECO:0000313" key="1">
    <source>
        <dbReference type="EMBL" id="KAK9004609.1"/>
    </source>
</evidence>
<protein>
    <submittedName>
        <fullName evidence="1">Uncharacterized protein</fullName>
    </submittedName>
</protein>
<keyword evidence="2" id="KW-1185">Reference proteome</keyword>
<comment type="caution">
    <text evidence="1">The sequence shown here is derived from an EMBL/GenBank/DDBJ whole genome shotgun (WGS) entry which is preliminary data.</text>
</comment>
<organism evidence="1 2">
    <name type="scientific">Hibiscus sabdariffa</name>
    <name type="common">roselle</name>
    <dbReference type="NCBI Taxonomy" id="183260"/>
    <lineage>
        <taxon>Eukaryota</taxon>
        <taxon>Viridiplantae</taxon>
        <taxon>Streptophyta</taxon>
        <taxon>Embryophyta</taxon>
        <taxon>Tracheophyta</taxon>
        <taxon>Spermatophyta</taxon>
        <taxon>Magnoliopsida</taxon>
        <taxon>eudicotyledons</taxon>
        <taxon>Gunneridae</taxon>
        <taxon>Pentapetalae</taxon>
        <taxon>rosids</taxon>
        <taxon>malvids</taxon>
        <taxon>Malvales</taxon>
        <taxon>Malvaceae</taxon>
        <taxon>Malvoideae</taxon>
        <taxon>Hibiscus</taxon>
    </lineage>
</organism>
<gene>
    <name evidence="1" type="ORF">V6N11_042072</name>
</gene>
<dbReference type="Proteomes" id="UP001396334">
    <property type="component" value="Unassembled WGS sequence"/>
</dbReference>
<name>A0ABR2QVC7_9ROSI</name>
<proteinExistence type="predicted"/>
<sequence length="116" mass="12816">MAAWARDEAYVESERRSKLYACSFTIFASFGSLTCRMKPALENPVSELAVVPLRASAVAAEVGADDGGIVVPFWVSATDLLSRMNKAQRCSVLAYLYYKFITAKSLSSDKSHRHIF</sequence>
<accession>A0ABR2QVC7</accession>